<dbReference type="SUPFAM" id="SSF53474">
    <property type="entry name" value="alpha/beta-Hydrolases"/>
    <property type="match status" value="1"/>
</dbReference>
<proteinExistence type="predicted"/>
<name>A0A1C7LPH0_GRIFR</name>
<dbReference type="Gene3D" id="3.40.50.1820">
    <property type="entry name" value="alpha/beta hydrolase"/>
    <property type="match status" value="1"/>
</dbReference>
<dbReference type="InterPro" id="IPR000073">
    <property type="entry name" value="AB_hydrolase_1"/>
</dbReference>
<feature type="domain" description="AB hydrolase-1" evidence="1">
    <location>
        <begin position="30"/>
        <end position="353"/>
    </location>
</feature>
<evidence type="ECO:0000313" key="3">
    <source>
        <dbReference type="Proteomes" id="UP000092993"/>
    </source>
</evidence>
<keyword evidence="3" id="KW-1185">Reference proteome</keyword>
<dbReference type="InterPro" id="IPR029058">
    <property type="entry name" value="AB_hydrolase_fold"/>
</dbReference>
<reference evidence="2 3" key="1">
    <citation type="submission" date="2016-03" db="EMBL/GenBank/DDBJ databases">
        <title>Whole genome sequencing of Grifola frondosa 9006-11.</title>
        <authorList>
            <person name="Min B."/>
            <person name="Park H."/>
            <person name="Kim J.-G."/>
            <person name="Cho H."/>
            <person name="Oh Y.-L."/>
            <person name="Kong W.-S."/>
            <person name="Choi I.-G."/>
        </authorList>
    </citation>
    <scope>NUCLEOTIDE SEQUENCE [LARGE SCALE GENOMIC DNA]</scope>
    <source>
        <strain evidence="2 3">9006-11</strain>
    </source>
</reference>
<dbReference type="EMBL" id="LUGG01000029">
    <property type="protein sequence ID" value="OBZ66530.1"/>
    <property type="molecule type" value="Genomic_DNA"/>
</dbReference>
<comment type="caution">
    <text evidence="2">The sequence shown here is derived from an EMBL/GenBank/DDBJ whole genome shotgun (WGS) entry which is preliminary data.</text>
</comment>
<evidence type="ECO:0000313" key="2">
    <source>
        <dbReference type="EMBL" id="OBZ66530.1"/>
    </source>
</evidence>
<evidence type="ECO:0000259" key="1">
    <source>
        <dbReference type="Pfam" id="PF12697"/>
    </source>
</evidence>
<dbReference type="Pfam" id="PF12697">
    <property type="entry name" value="Abhydrolase_6"/>
    <property type="match status" value="1"/>
</dbReference>
<accession>A0A1C7LPH0</accession>
<dbReference type="OrthoDB" id="5311491at2759"/>
<sequence>MPLAPVDDHRTQLRYEDSGQPGDSATYVTLVLIHGTIFHSPIFRQLIPFAAGHDLRLVSVNLRDYPGSTPYAPDEYAALCGDNKEKQVEVIRSQGIELATFLEWFIKTENIPPLSATTNADTTTGGIAILGWSTGNCLTLSMLGNADRLPEESRKLLENYFRAFIIYDPAVQAFGVPFPPLNELYSPIRDPSVRPRKCPAQSRLGFLILLTLTPIPLAIRLPLPRDFLAGIARDPMPDPSPEQQPTLYRMSPEEAAAVADFGDTPNAHVDVLRVDLDIFGANLRSALFDAKPDLWPRLRVVLVWCDMSPGDALFASWTLARMAAEHPGGRKLAVKRVEGGNHFWHWDQPEAMIKLLAGIL</sequence>
<organism evidence="2 3">
    <name type="scientific">Grifola frondosa</name>
    <name type="common">Maitake</name>
    <name type="synonym">Polyporus frondosus</name>
    <dbReference type="NCBI Taxonomy" id="5627"/>
    <lineage>
        <taxon>Eukaryota</taxon>
        <taxon>Fungi</taxon>
        <taxon>Dikarya</taxon>
        <taxon>Basidiomycota</taxon>
        <taxon>Agaricomycotina</taxon>
        <taxon>Agaricomycetes</taxon>
        <taxon>Polyporales</taxon>
        <taxon>Grifolaceae</taxon>
        <taxon>Grifola</taxon>
    </lineage>
</organism>
<dbReference type="Proteomes" id="UP000092993">
    <property type="component" value="Unassembled WGS sequence"/>
</dbReference>
<gene>
    <name evidence="2" type="ORF">A0H81_13451</name>
</gene>
<protein>
    <recommendedName>
        <fullName evidence="1">AB hydrolase-1 domain-containing protein</fullName>
    </recommendedName>
</protein>
<dbReference type="OMA" id="CENSIWA"/>
<dbReference type="AlphaFoldDB" id="A0A1C7LPH0"/>